<proteinExistence type="predicted"/>
<dbReference type="EMBL" id="JAIWYP010000006">
    <property type="protein sequence ID" value="KAH3804177.1"/>
    <property type="molecule type" value="Genomic_DNA"/>
</dbReference>
<evidence type="ECO:0000313" key="2">
    <source>
        <dbReference type="Proteomes" id="UP000828390"/>
    </source>
</evidence>
<evidence type="ECO:0000313" key="1">
    <source>
        <dbReference type="EMBL" id="KAH3804177.1"/>
    </source>
</evidence>
<dbReference type="Proteomes" id="UP000828390">
    <property type="component" value="Unassembled WGS sequence"/>
</dbReference>
<organism evidence="1 2">
    <name type="scientific">Dreissena polymorpha</name>
    <name type="common">Zebra mussel</name>
    <name type="synonym">Mytilus polymorpha</name>
    <dbReference type="NCBI Taxonomy" id="45954"/>
    <lineage>
        <taxon>Eukaryota</taxon>
        <taxon>Metazoa</taxon>
        <taxon>Spiralia</taxon>
        <taxon>Lophotrochozoa</taxon>
        <taxon>Mollusca</taxon>
        <taxon>Bivalvia</taxon>
        <taxon>Autobranchia</taxon>
        <taxon>Heteroconchia</taxon>
        <taxon>Euheterodonta</taxon>
        <taxon>Imparidentia</taxon>
        <taxon>Neoheterodontei</taxon>
        <taxon>Myida</taxon>
        <taxon>Dreissenoidea</taxon>
        <taxon>Dreissenidae</taxon>
        <taxon>Dreissena</taxon>
    </lineage>
</organism>
<accession>A0A9D4FTE8</accession>
<reference evidence="1" key="2">
    <citation type="submission" date="2020-11" db="EMBL/GenBank/DDBJ databases">
        <authorList>
            <person name="McCartney M.A."/>
            <person name="Auch B."/>
            <person name="Kono T."/>
            <person name="Mallez S."/>
            <person name="Becker A."/>
            <person name="Gohl D.M."/>
            <person name="Silverstein K.A.T."/>
            <person name="Koren S."/>
            <person name="Bechman K.B."/>
            <person name="Herman A."/>
            <person name="Abrahante J.E."/>
            <person name="Garbe J."/>
        </authorList>
    </citation>
    <scope>NUCLEOTIDE SEQUENCE</scope>
    <source>
        <strain evidence="1">Duluth1</strain>
        <tissue evidence="1">Whole animal</tissue>
    </source>
</reference>
<dbReference type="AlphaFoldDB" id="A0A9D4FTE8"/>
<gene>
    <name evidence="1" type="ORF">DPMN_132459</name>
</gene>
<protein>
    <submittedName>
        <fullName evidence="1">Uncharacterized protein</fullName>
    </submittedName>
</protein>
<name>A0A9D4FTE8_DREPO</name>
<comment type="caution">
    <text evidence="1">The sequence shown here is derived from an EMBL/GenBank/DDBJ whole genome shotgun (WGS) entry which is preliminary data.</text>
</comment>
<sequence length="81" mass="9058">MSALSGNYISNELVHAANKDVYDVDTAYGKDLPRKNLITDVREVENETRGDHLDDSDIKVCAKRTCRNLCCSSRCSFTTLT</sequence>
<keyword evidence="2" id="KW-1185">Reference proteome</keyword>
<reference evidence="1" key="1">
    <citation type="journal article" date="2019" name="bioRxiv">
        <title>The Genome of the Zebra Mussel, Dreissena polymorpha: A Resource for Invasive Species Research.</title>
        <authorList>
            <person name="McCartney M.A."/>
            <person name="Auch B."/>
            <person name="Kono T."/>
            <person name="Mallez S."/>
            <person name="Zhang Y."/>
            <person name="Obille A."/>
            <person name="Becker A."/>
            <person name="Abrahante J.E."/>
            <person name="Garbe J."/>
            <person name="Badalamenti J.P."/>
            <person name="Herman A."/>
            <person name="Mangelson H."/>
            <person name="Liachko I."/>
            <person name="Sullivan S."/>
            <person name="Sone E.D."/>
            <person name="Koren S."/>
            <person name="Silverstein K.A.T."/>
            <person name="Beckman K.B."/>
            <person name="Gohl D.M."/>
        </authorList>
    </citation>
    <scope>NUCLEOTIDE SEQUENCE</scope>
    <source>
        <strain evidence="1">Duluth1</strain>
        <tissue evidence="1">Whole animal</tissue>
    </source>
</reference>